<dbReference type="Pfam" id="PF00002">
    <property type="entry name" value="7tm_2"/>
    <property type="match status" value="1"/>
</dbReference>
<comment type="subcellular location">
    <subcellularLocation>
        <location evidence="1">Membrane</location>
        <topology evidence="1">Multi-pass membrane protein</topology>
    </subcellularLocation>
</comment>
<protein>
    <submittedName>
        <fullName evidence="7">Corticotropin-releasing factor receptor</fullName>
    </submittedName>
</protein>
<dbReference type="Gene3D" id="1.20.1070.10">
    <property type="entry name" value="Rhodopsin 7-helix transmembrane proteins"/>
    <property type="match status" value="1"/>
</dbReference>
<dbReference type="InterPro" id="IPR000832">
    <property type="entry name" value="GPCR_2_secretin-like"/>
</dbReference>
<dbReference type="GO" id="GO:0008528">
    <property type="term" value="F:G protein-coupled peptide receptor activity"/>
    <property type="evidence" value="ECO:0007669"/>
    <property type="project" value="TreeGrafter"/>
</dbReference>
<dbReference type="AlphaFoldDB" id="H9N4T0"/>
<keyword evidence="2 5" id="KW-0812">Transmembrane</keyword>
<evidence type="ECO:0000256" key="4">
    <source>
        <dbReference type="ARBA" id="ARBA00023136"/>
    </source>
</evidence>
<name>H9N4T0_SCHMD</name>
<dbReference type="EMBL" id="JN400362">
    <property type="protein sequence ID" value="AFD34361.1"/>
    <property type="molecule type" value="mRNA"/>
</dbReference>
<dbReference type="PANTHER" id="PTHR45620:SF15">
    <property type="entry name" value="DIURETIC HORMONE 44 RECEPTOR 1-RELATED"/>
    <property type="match status" value="1"/>
</dbReference>
<evidence type="ECO:0000259" key="6">
    <source>
        <dbReference type="PROSITE" id="PS50261"/>
    </source>
</evidence>
<accession>H9N4T0</accession>
<feature type="domain" description="G-protein coupled receptors family 2 profile 2" evidence="6">
    <location>
        <begin position="1"/>
        <end position="187"/>
    </location>
</feature>
<evidence type="ECO:0000256" key="3">
    <source>
        <dbReference type="ARBA" id="ARBA00022989"/>
    </source>
</evidence>
<proteinExistence type="evidence at transcript level"/>
<evidence type="ECO:0000313" key="7">
    <source>
        <dbReference type="EMBL" id="AFD34361.1"/>
    </source>
</evidence>
<feature type="non-terminal residue" evidence="7">
    <location>
        <position position="1"/>
    </location>
</feature>
<evidence type="ECO:0000256" key="1">
    <source>
        <dbReference type="ARBA" id="ARBA00004141"/>
    </source>
</evidence>
<keyword evidence="3 5" id="KW-1133">Transmembrane helix</keyword>
<reference evidence="7" key="1">
    <citation type="journal article" date="2012" name="Int. J. Dev. Biol.">
        <title>Regeneration of neuronal cell types in Schmidtea mediterranea: an immunohistochemical and expression study.</title>
        <authorList>
            <person name="Fraguas S."/>
            <person name="Barberan S."/>
            <person name="Ibarra B."/>
            <person name="Stoger L."/>
            <person name="Cebria F."/>
        </authorList>
    </citation>
    <scope>NUCLEOTIDE SEQUENCE</scope>
</reference>
<dbReference type="PRINTS" id="PR00249">
    <property type="entry name" value="GPCRSECRETIN"/>
</dbReference>
<dbReference type="PROSITE" id="PS50261">
    <property type="entry name" value="G_PROTEIN_RECEP_F2_4"/>
    <property type="match status" value="1"/>
</dbReference>
<dbReference type="GO" id="GO:0007166">
    <property type="term" value="P:cell surface receptor signaling pathway"/>
    <property type="evidence" value="ECO:0007669"/>
    <property type="project" value="InterPro"/>
</dbReference>
<feature type="non-terminal residue" evidence="7">
    <location>
        <position position="187"/>
    </location>
</feature>
<feature type="transmembrane region" description="Helical" evidence="5">
    <location>
        <begin position="48"/>
        <end position="68"/>
    </location>
</feature>
<sequence length="187" mass="22252">GHPLRILQIVLMISRLAHLAIFHWMLIEGLYLFKLIYWTYGLRRLRTRHFAIIGWGFPMALTSANTLYNIFTSPHDLWMRQLDYFTDIPIITILIMNSIIMLFIIHALVVKLRARRPLGIQKSVKRFELPHQDSSGCNKTHRMSYQLSRFPVEYRKAMKATLVLMPLLGFYYIIFITHYHPKVKFLF</sequence>
<dbReference type="GO" id="GO:0017046">
    <property type="term" value="F:peptide hormone binding"/>
    <property type="evidence" value="ECO:0007669"/>
    <property type="project" value="TreeGrafter"/>
</dbReference>
<feature type="transmembrane region" description="Helical" evidence="5">
    <location>
        <begin position="88"/>
        <end position="110"/>
    </location>
</feature>
<dbReference type="GO" id="GO:0005886">
    <property type="term" value="C:plasma membrane"/>
    <property type="evidence" value="ECO:0007669"/>
    <property type="project" value="TreeGrafter"/>
</dbReference>
<dbReference type="GO" id="GO:0007188">
    <property type="term" value="P:adenylate cyclase-modulating G protein-coupled receptor signaling pathway"/>
    <property type="evidence" value="ECO:0007669"/>
    <property type="project" value="TreeGrafter"/>
</dbReference>
<keyword evidence="7" id="KW-0675">Receptor</keyword>
<dbReference type="InterPro" id="IPR017981">
    <property type="entry name" value="GPCR_2-like_7TM"/>
</dbReference>
<feature type="transmembrane region" description="Helical" evidence="5">
    <location>
        <begin position="160"/>
        <end position="179"/>
    </location>
</feature>
<evidence type="ECO:0000256" key="5">
    <source>
        <dbReference type="SAM" id="Phobius"/>
    </source>
</evidence>
<dbReference type="InterPro" id="IPR050332">
    <property type="entry name" value="GPCR_2"/>
</dbReference>
<evidence type="ECO:0000256" key="2">
    <source>
        <dbReference type="ARBA" id="ARBA00022692"/>
    </source>
</evidence>
<dbReference type="PANTHER" id="PTHR45620">
    <property type="entry name" value="PDF RECEPTOR-LIKE PROTEIN-RELATED"/>
    <property type="match status" value="1"/>
</dbReference>
<keyword evidence="4 5" id="KW-0472">Membrane</keyword>
<organism evidence="7">
    <name type="scientific">Schmidtea mediterranea</name>
    <name type="common">Freshwater planarian flatworm</name>
    <dbReference type="NCBI Taxonomy" id="79327"/>
    <lineage>
        <taxon>Eukaryota</taxon>
        <taxon>Metazoa</taxon>
        <taxon>Spiralia</taxon>
        <taxon>Lophotrochozoa</taxon>
        <taxon>Platyhelminthes</taxon>
        <taxon>Rhabditophora</taxon>
        <taxon>Seriata</taxon>
        <taxon>Tricladida</taxon>
        <taxon>Continenticola</taxon>
        <taxon>Geoplanoidea</taxon>
        <taxon>Dugesiidae</taxon>
        <taxon>Schmidtea</taxon>
    </lineage>
</organism>